<dbReference type="PANTHER" id="PTHR47508">
    <property type="entry name" value="SAM DOMAIN-CONTAINING PROTEIN-RELATED"/>
    <property type="match status" value="1"/>
</dbReference>
<evidence type="ECO:0000259" key="3">
    <source>
        <dbReference type="PROSITE" id="PS50105"/>
    </source>
</evidence>
<sequence length="799" mass="87658">MSGADASATQNAAEADLQTTKVASSIEQADNAITTGGGETGEPVATGHGGGAEGGGAVSAAEMGKTTDGGEAVGTEPTPGGTPAQDGGSKQDEDNGAKTAPATGNTPRADNGAAAEGGGKANDDGDGKPAGGNSEAEAQDGEKAQDEVNFNDSVSNVKSQPERNKDGKTSKDVKFSESKKDGTNTQSGPVSQTPRLKRAKKGIFVSYSPDAGFLERRFVVELVRQLKENNLAEDLWFDKDEKNTDSPCWFSLRMEAVEKCRAAILIFSDSYFSCPVSVYEGKVLLERHSSDPTSVTVFPVLFSAVESAEVPKQYLQLMSSAVDLTGSDHMKKSSAEKTSVVIGAIMEELEKFATMNAPPLPFTPPDTEFTGEYKKKKICQWNAADLQEWLFSLGIKEFYRQSLAESMVDGFLLMSLTDRDMVSQLGIDSRVVRKKIMQQILATLDKEHKQTDNWHLRARAQRPKPDIVYLIYDPADVRLAQNLKADLKKKSLQVIHHDSMKLGRSKEEFLQINGPHIATATHVVVLMTDALTSSPFIFHEVLFADWLGKKIVTAMFKNVWTNMRYSLKAVLGECPAVDFETKMYAESLDVLEHHIKPLRRVPGVVLEQTYLNKMADGLKPLEMLASTRNGASPVHQSEEDPKVFISYQWDMQSKVDEIRALLERSGFACWADIAMSQQRGHSSRSSRSSATFTGQVDSASDTLQGQIQRSMRHASVVLCCITPKYLQSDNCIKDLSLAETFNKPIVPLLLRFTPFESAPSQVRRILLRHSYVDLSNERLYKQNIGVVMEKVKKAMTVTR</sequence>
<name>A0ABD0KDW0_9CAEN</name>
<dbReference type="Proteomes" id="UP001519460">
    <property type="component" value="Unassembled WGS sequence"/>
</dbReference>
<feature type="compositionally biased region" description="Basic and acidic residues" evidence="1">
    <location>
        <begin position="160"/>
        <end position="182"/>
    </location>
</feature>
<evidence type="ECO:0008006" key="6">
    <source>
        <dbReference type="Google" id="ProtNLM"/>
    </source>
</evidence>
<dbReference type="SMART" id="SM00454">
    <property type="entry name" value="SAM"/>
    <property type="match status" value="1"/>
</dbReference>
<comment type="caution">
    <text evidence="4">The sequence shown here is derived from an EMBL/GenBank/DDBJ whole genome shotgun (WGS) entry which is preliminary data.</text>
</comment>
<dbReference type="InterPro" id="IPR000157">
    <property type="entry name" value="TIR_dom"/>
</dbReference>
<keyword evidence="5" id="KW-1185">Reference proteome</keyword>
<dbReference type="PROSITE" id="PS50104">
    <property type="entry name" value="TIR"/>
    <property type="match status" value="1"/>
</dbReference>
<feature type="compositionally biased region" description="Gly residues" evidence="1">
    <location>
        <begin position="47"/>
        <end position="57"/>
    </location>
</feature>
<dbReference type="SUPFAM" id="SSF47769">
    <property type="entry name" value="SAM/Pointed domain"/>
    <property type="match status" value="1"/>
</dbReference>
<evidence type="ECO:0000259" key="2">
    <source>
        <dbReference type="PROSITE" id="PS50104"/>
    </source>
</evidence>
<dbReference type="PANTHER" id="PTHR47508:SF2">
    <property type="entry name" value="TIR DOMAIN-CONTAINING PROTEIN"/>
    <property type="match status" value="1"/>
</dbReference>
<feature type="region of interest" description="Disordered" evidence="1">
    <location>
        <begin position="1"/>
        <end position="195"/>
    </location>
</feature>
<reference evidence="4 5" key="1">
    <citation type="journal article" date="2023" name="Sci. Data">
        <title>Genome assembly of the Korean intertidal mud-creeper Batillaria attramentaria.</title>
        <authorList>
            <person name="Patra A.K."/>
            <person name="Ho P.T."/>
            <person name="Jun S."/>
            <person name="Lee S.J."/>
            <person name="Kim Y."/>
            <person name="Won Y.J."/>
        </authorList>
    </citation>
    <scope>NUCLEOTIDE SEQUENCE [LARGE SCALE GENOMIC DNA]</scope>
    <source>
        <strain evidence="4">Wonlab-2016</strain>
    </source>
</reference>
<dbReference type="InterPro" id="IPR035897">
    <property type="entry name" value="Toll_tir_struct_dom_sf"/>
</dbReference>
<dbReference type="Gene3D" id="1.10.150.50">
    <property type="entry name" value="Transcription Factor, Ets-1"/>
    <property type="match status" value="1"/>
</dbReference>
<organism evidence="4 5">
    <name type="scientific">Batillaria attramentaria</name>
    <dbReference type="NCBI Taxonomy" id="370345"/>
    <lineage>
        <taxon>Eukaryota</taxon>
        <taxon>Metazoa</taxon>
        <taxon>Spiralia</taxon>
        <taxon>Lophotrochozoa</taxon>
        <taxon>Mollusca</taxon>
        <taxon>Gastropoda</taxon>
        <taxon>Caenogastropoda</taxon>
        <taxon>Sorbeoconcha</taxon>
        <taxon>Cerithioidea</taxon>
        <taxon>Batillariidae</taxon>
        <taxon>Batillaria</taxon>
    </lineage>
</organism>
<gene>
    <name evidence="4" type="ORF">BaRGS_00023419</name>
</gene>
<dbReference type="EMBL" id="JACVVK020000196">
    <property type="protein sequence ID" value="KAK7485320.1"/>
    <property type="molecule type" value="Genomic_DNA"/>
</dbReference>
<feature type="domain" description="SAM" evidence="3">
    <location>
        <begin position="381"/>
        <end position="446"/>
    </location>
</feature>
<evidence type="ECO:0000313" key="5">
    <source>
        <dbReference type="Proteomes" id="UP001519460"/>
    </source>
</evidence>
<dbReference type="SUPFAM" id="SSF52200">
    <property type="entry name" value="Toll/Interleukin receptor TIR domain"/>
    <property type="match status" value="3"/>
</dbReference>
<protein>
    <recommendedName>
        <fullName evidence="6">Sterile alpha and TIR motif-containing protein 1</fullName>
    </recommendedName>
</protein>
<dbReference type="Gene3D" id="3.40.50.10140">
    <property type="entry name" value="Toll/interleukin-1 receptor homology (TIR) domain"/>
    <property type="match status" value="2"/>
</dbReference>
<accession>A0ABD0KDW0</accession>
<dbReference type="Pfam" id="PF13676">
    <property type="entry name" value="TIR_2"/>
    <property type="match status" value="1"/>
</dbReference>
<dbReference type="AlphaFoldDB" id="A0ABD0KDW0"/>
<evidence type="ECO:0000256" key="1">
    <source>
        <dbReference type="SAM" id="MobiDB-lite"/>
    </source>
</evidence>
<dbReference type="InterPro" id="IPR013761">
    <property type="entry name" value="SAM/pointed_sf"/>
</dbReference>
<dbReference type="Pfam" id="PF00536">
    <property type="entry name" value="SAM_1"/>
    <property type="match status" value="1"/>
</dbReference>
<proteinExistence type="predicted"/>
<feature type="compositionally biased region" description="Polar residues" evidence="1">
    <location>
        <begin position="183"/>
        <end position="194"/>
    </location>
</feature>
<evidence type="ECO:0000313" key="4">
    <source>
        <dbReference type="EMBL" id="KAK7485320.1"/>
    </source>
</evidence>
<feature type="compositionally biased region" description="Polar residues" evidence="1">
    <location>
        <begin position="7"/>
        <end position="34"/>
    </location>
</feature>
<feature type="compositionally biased region" description="Polar residues" evidence="1">
    <location>
        <begin position="148"/>
        <end position="159"/>
    </location>
</feature>
<feature type="domain" description="TIR" evidence="2">
    <location>
        <begin position="199"/>
        <end position="342"/>
    </location>
</feature>
<dbReference type="InterPro" id="IPR001660">
    <property type="entry name" value="SAM"/>
</dbReference>
<dbReference type="PROSITE" id="PS50105">
    <property type="entry name" value="SAM_DOMAIN"/>
    <property type="match status" value="1"/>
</dbReference>